<reference evidence="1" key="1">
    <citation type="submission" date="2020-11" db="EMBL/GenBank/DDBJ databases">
        <authorList>
            <person name="Tran Van P."/>
        </authorList>
    </citation>
    <scope>NUCLEOTIDE SEQUENCE</scope>
</reference>
<proteinExistence type="predicted"/>
<dbReference type="EMBL" id="OC906237">
    <property type="protein sequence ID" value="CAD7650371.1"/>
    <property type="molecule type" value="Genomic_DNA"/>
</dbReference>
<evidence type="ECO:0000313" key="2">
    <source>
        <dbReference type="Proteomes" id="UP000759131"/>
    </source>
</evidence>
<protein>
    <submittedName>
        <fullName evidence="1">Uncharacterized protein</fullName>
    </submittedName>
</protein>
<accession>A0A7R9LZS0</accession>
<sequence>MGVSSDGPMGQREQDDAILLDTVDDSITLVISKDKDCHVKLKRPLSVKKGNLNELLLTFQSPTLNDDIVVIKGHRNKSTQTEIVDGEAISWVFFKSSGLEFNELYYFY</sequence>
<organism evidence="1">
    <name type="scientific">Medioppia subpectinata</name>
    <dbReference type="NCBI Taxonomy" id="1979941"/>
    <lineage>
        <taxon>Eukaryota</taxon>
        <taxon>Metazoa</taxon>
        <taxon>Ecdysozoa</taxon>
        <taxon>Arthropoda</taxon>
        <taxon>Chelicerata</taxon>
        <taxon>Arachnida</taxon>
        <taxon>Acari</taxon>
        <taxon>Acariformes</taxon>
        <taxon>Sarcoptiformes</taxon>
        <taxon>Oribatida</taxon>
        <taxon>Brachypylina</taxon>
        <taxon>Oppioidea</taxon>
        <taxon>Oppiidae</taxon>
        <taxon>Medioppia</taxon>
    </lineage>
</organism>
<dbReference type="EMBL" id="CAJPIZ010051662">
    <property type="protein sequence ID" value="CAG2122876.1"/>
    <property type="molecule type" value="Genomic_DNA"/>
</dbReference>
<name>A0A7R9LZS0_9ACAR</name>
<gene>
    <name evidence="1" type="ORF">OSB1V03_LOCUS22821</name>
</gene>
<evidence type="ECO:0000313" key="1">
    <source>
        <dbReference type="EMBL" id="CAD7650371.1"/>
    </source>
</evidence>
<dbReference type="AlphaFoldDB" id="A0A7R9LZS0"/>
<keyword evidence="2" id="KW-1185">Reference proteome</keyword>
<dbReference type="Proteomes" id="UP000759131">
    <property type="component" value="Unassembled WGS sequence"/>
</dbReference>